<reference evidence="1 2" key="1">
    <citation type="journal article" date="2022" name="G3 (Bethesda)">
        <title>Whole-genome sequence and methylome profiling of the almond [Prunus dulcis (Mill.) D.A. Webb] cultivar 'Nonpareil'.</title>
        <authorList>
            <person name="D'Amico-Willman K.M."/>
            <person name="Ouma W.Z."/>
            <person name="Meulia T."/>
            <person name="Sideli G.M."/>
            <person name="Gradziel T.M."/>
            <person name="Fresnedo-Ramirez J."/>
        </authorList>
    </citation>
    <scope>NUCLEOTIDE SEQUENCE [LARGE SCALE GENOMIC DNA]</scope>
    <source>
        <strain evidence="1">Clone GOH B32 T37-40</strain>
    </source>
</reference>
<comment type="caution">
    <text evidence="1">The sequence shown here is derived from an EMBL/GenBank/DDBJ whole genome shotgun (WGS) entry which is preliminary data.</text>
</comment>
<dbReference type="AlphaFoldDB" id="A0AAD4YZ80"/>
<name>A0AAD4YZ80_PRUDU</name>
<dbReference type="Proteomes" id="UP001054821">
    <property type="component" value="Chromosome 5"/>
</dbReference>
<evidence type="ECO:0000313" key="2">
    <source>
        <dbReference type="Proteomes" id="UP001054821"/>
    </source>
</evidence>
<accession>A0AAD4YZ80</accession>
<dbReference type="EMBL" id="JAJFAZ020000005">
    <property type="protein sequence ID" value="KAI5327802.1"/>
    <property type="molecule type" value="Genomic_DNA"/>
</dbReference>
<proteinExistence type="predicted"/>
<evidence type="ECO:0000313" key="1">
    <source>
        <dbReference type="EMBL" id="KAI5327802.1"/>
    </source>
</evidence>
<sequence>MAQDLLYRGGFWMEGRVNNYNDIEEIRRMLWQLTELIARIEARTHIGKNSDGEGCVNPYLNRVTSIDTLSRGSLSTGSTREITLFIIALRCVSQVKSGTVILILSLKV</sequence>
<keyword evidence="2" id="KW-1185">Reference proteome</keyword>
<organism evidence="1 2">
    <name type="scientific">Prunus dulcis</name>
    <name type="common">Almond</name>
    <name type="synonym">Amygdalus dulcis</name>
    <dbReference type="NCBI Taxonomy" id="3755"/>
    <lineage>
        <taxon>Eukaryota</taxon>
        <taxon>Viridiplantae</taxon>
        <taxon>Streptophyta</taxon>
        <taxon>Embryophyta</taxon>
        <taxon>Tracheophyta</taxon>
        <taxon>Spermatophyta</taxon>
        <taxon>Magnoliopsida</taxon>
        <taxon>eudicotyledons</taxon>
        <taxon>Gunneridae</taxon>
        <taxon>Pentapetalae</taxon>
        <taxon>rosids</taxon>
        <taxon>fabids</taxon>
        <taxon>Rosales</taxon>
        <taxon>Rosaceae</taxon>
        <taxon>Amygdaloideae</taxon>
        <taxon>Amygdaleae</taxon>
        <taxon>Prunus</taxon>
    </lineage>
</organism>
<gene>
    <name evidence="1" type="ORF">L3X38_027198</name>
</gene>
<protein>
    <submittedName>
        <fullName evidence="1">Uncharacterized protein</fullName>
    </submittedName>
</protein>